<name>A0ABQ8V0W3_9EUKA</name>
<feature type="region of interest" description="Disordered" evidence="8">
    <location>
        <begin position="1365"/>
        <end position="1399"/>
    </location>
</feature>
<feature type="compositionally biased region" description="Basic residues" evidence="8">
    <location>
        <begin position="366"/>
        <end position="379"/>
    </location>
</feature>
<feature type="region of interest" description="Disordered" evidence="8">
    <location>
        <begin position="1780"/>
        <end position="1897"/>
    </location>
</feature>
<keyword evidence="11" id="KW-1185">Reference proteome</keyword>
<sequence length="2655" mass="278058">MDAFRPAIAELPNLTNEAVTQILCGDSDVDTHAFSEFCLNVVNVNHFAMFARAVLAAKIPEPLADELVVFFHEKAARGEWNAFLLVLSTFIENAGENAYTAGAVYLRLLELATSRSYSTDVFHPIFYRKVLNLLMLRDKGGVPEEGPAKRKKGARGARKELEDSPAQAGASTLLARLAPVLRLFSFRPYSDALAHTLDALAASVEISSGAATLASEAAWCLLSSGLHGYVQTLAPHLMHGLLPALTATTGGLVGAQLSKRAQRAQQDALRLVTDLVGRALEGNQKMVGASPPGGTVADGTFAEPPPRRGGAAAAAKPKRGAAPKARKAPAKGGRKKATKRKTGDDDEDEGQGGSGDEDEEPAAGPKSRKVKGPAKRKGPAARAEASDDDEAGGEEPEEEEEESPDAAATGGDDGDALALVLDPLPLDPPPLDDAGAPLGPFARTICDGAAVLCERVCLRAPAFSDHRAAAVGVAIRLAGVLPPAYGPYLGAFLGDLVQEKKPALRTLATELLAQYMPVLLDKCPPASLLAAAGGAAPVGPDPNEAALKRLLGRLLGRMSDRSAVVRARALSCLGAILEGAYRGRGTFLVETEQPARLDGNDRRVAIAPGPAVRSGGMCPSPARLHLLLGAGWLWLRGAGSGALELVTVGDEEAAGPDASADEGDTAPPARVAAAARAVPRGRAAASRARAGGATVRGSHGLSSRQMALALRRAALELLAANEGALRLVLRRRLGDSHALVRRYALGALEALATRAGQLTAAAAGGGPGPAVSPERAPASPPAAPRGPSGADAVADPEDDDEPEAAAGAAEAAALPGTPTSPAGGAAARWMRLQPEEEQAIADRCLDPASSVRKQVGPPRACPQPMLGDPGAPSAPLETPHLILGRASLTLHPSLLAPLPPLLWHTSAQAIATLSVLLACSSRHRPAPGGAPQDAGGPLSSPARPQAARAEASPYERVARLWAQAVLPLVVDPEQSVAERALESVRQGIIEPFATRAASRGLTEYRDACLALHNLPTDVANHLRRALHMLAAQGRATPAALGNLCRYLKAGLPLGPDAAPPPRLQGPAPPPRPPPRAPKAPTCCRHGWTRAPGCCWRASHRSPTSSATSTPAWRTLAALTTTPGRPAPCGLPLNAVVALEATALTVVGHMGLHMPRPGLAAVTETLAGAAAGPPGVSFRHASDVAWRGRGRGRAARVREATLPAPLCRPCLYALGRLMEAAHHPAAAPGGAKVKAKPSEAEAARAAHPPELVAFCGEALGRIDEMLWRALCGELATPAAAPPPTPSQAAEALPPGGAGQKHGRQLAEGGLVQAPLFAHGALVALMGRRLELAGELSLIPRVALPPRLVTTVQALIAPTITPFRAAPPTPAAPAAPAPALAGAESQASPQPQTLQGHGHAVPAASAPVKVPALVRAHACTALGKMCVLNRSLAQRCLGIFVRELHCPEDALRMNALMVLCELCSHHTALADRYVPQLAARLQDEAPLIRHAALSLLAGLIQEDFVKWRGPVLFHMLAALADEAPFVRDLAEHCLVAILLRKSPQLLSNHFLDCIYVFNAHHPLAASSGPAIGPPWRTTSPRGLTPGPRAARPGPWDPQGRQEGRHGKEGDPSRAPSSFGTLPLGTAGPQNAHKRMAAYQALLRHMADDQKVNTMGKLTQNAASRRCGHPAAPRRAHREGRALDPGLAAIGVFTWALRPRAGSAAALAAHRKLLGQMVKKHMAENVLPVFIELKHILQARRSPLFRDLMAALQELLRDYHDQIQDLITDRQLATELTYDMRVSATPRPTPMAPLGGVATPGPGKPAAATPGAGQPAPAGGAPTPAPGTVIATPAPAPAAPQTPAEMRSALMRSPAPRLSRRLRAASLPPNSTPGSARPAPLTMSLPGASPPSASRAQLPAAAPIATPASASPAPVLRMSRMAVGRPDQQQQQPQQQQQQDQEQEQSTDGAAAMQVEGEGEGEGPASVTSTPPPPPPTSRLRRRTAPASTPVPRGAGAPTSSGRPRVVLNDDDDDDGGWPDSPPARKAAARGGKVKAGTEASPGSSATSSSDDDDSAEGDEGDSSAGSGQEEGEEDAGGETGHEDTNDGEEEEEEEDVASKPPHRQPKAQSGMSRASTPPRRRGGVICLPSPDQPPPQRQWNVSPAAEKPVYAGFPEAISSVEFILSSPIPILAAFFFFFFYISPNAIPTLYTAILSWWWFACRCLCSQGDSVPAPCAAVMQQSDPRKRIRVDPGASSSPPPSDADILLKIAELERAQTQLRQEIVPQLRDLIDLEGDTAIEIHGHDERFISLEERMGKQLAQSQAKITALEQKNAEVCLIFVAARRWTQYRLQIEASNAQLRNEVSALSERLTQALSALEQRIAANLSTFAQRLAQSSSLVETVQRQSEDSSKQAQQQAAQLAAAQSSLAALGRDVTDLRGAMRSMPQPPQQQLQQLQQQQQQQQPPQQQSPPPQTPQSSAPSTSPGKFSPGQMLPSYQLTPNFSAGRSGGVGALGPSPLVPAPSPSGPLHHPPAPSLAPAFPDLGPLYVAAWVWGTGRAGGCFVGVLCDLPDARQLGLSFLSKDKAIGWGLHSADGSLYSADRELVRGSRRLATGDRIRMLVDLERGDLLFWINEDDVGAEPCAQLTRMADIRRGVYPVLVMAGQAEFEIIRIRWSP</sequence>
<feature type="compositionally biased region" description="Low complexity" evidence="8">
    <location>
        <begin position="2454"/>
        <end position="2463"/>
    </location>
</feature>
<dbReference type="Proteomes" id="UP001141327">
    <property type="component" value="Unassembled WGS sequence"/>
</dbReference>
<feature type="compositionally biased region" description="Basic residues" evidence="8">
    <location>
        <begin position="316"/>
        <end position="340"/>
    </location>
</feature>
<organism evidence="10 11">
    <name type="scientific">Paratrimastix pyriformis</name>
    <dbReference type="NCBI Taxonomy" id="342808"/>
    <lineage>
        <taxon>Eukaryota</taxon>
        <taxon>Metamonada</taxon>
        <taxon>Preaxostyla</taxon>
        <taxon>Paratrimastigidae</taxon>
        <taxon>Paratrimastix</taxon>
    </lineage>
</organism>
<feature type="compositionally biased region" description="Polar residues" evidence="8">
    <location>
        <begin position="2104"/>
        <end position="2113"/>
    </location>
</feature>
<keyword evidence="6" id="KW-0131">Cell cycle</keyword>
<feature type="compositionally biased region" description="Low complexity" evidence="8">
    <location>
        <begin position="405"/>
        <end position="424"/>
    </location>
</feature>
<evidence type="ECO:0000313" key="11">
    <source>
        <dbReference type="Proteomes" id="UP001141327"/>
    </source>
</evidence>
<feature type="region of interest" description="Disordered" evidence="8">
    <location>
        <begin position="1055"/>
        <end position="1079"/>
    </location>
</feature>
<feature type="compositionally biased region" description="Polar residues" evidence="8">
    <location>
        <begin position="1383"/>
        <end position="1393"/>
    </location>
</feature>
<feature type="compositionally biased region" description="Low complexity" evidence="8">
    <location>
        <begin position="1923"/>
        <end position="1937"/>
    </location>
</feature>
<feature type="compositionally biased region" description="Low complexity" evidence="8">
    <location>
        <begin position="926"/>
        <end position="937"/>
    </location>
</feature>
<dbReference type="PANTHER" id="PTHR14222:SF1">
    <property type="entry name" value="CONDENSIN-2 COMPLEX SUBUNIT D3"/>
    <property type="match status" value="1"/>
</dbReference>
<feature type="compositionally biased region" description="Basic and acidic residues" evidence="8">
    <location>
        <begin position="1597"/>
        <end position="1609"/>
    </location>
</feature>
<dbReference type="InterPro" id="IPR001870">
    <property type="entry name" value="B30.2/SPRY"/>
</dbReference>
<comment type="subcellular location">
    <subcellularLocation>
        <location evidence="1">Nucleus</location>
    </subcellularLocation>
</comment>
<dbReference type="EMBL" id="JAPMOS010000002">
    <property type="protein sequence ID" value="KAJ4462720.1"/>
    <property type="molecule type" value="Genomic_DNA"/>
</dbReference>
<keyword evidence="5" id="KW-0539">Nucleus</keyword>
<feature type="compositionally biased region" description="Acidic residues" evidence="8">
    <location>
        <begin position="2083"/>
        <end position="2093"/>
    </location>
</feature>
<feature type="compositionally biased region" description="Pro residues" evidence="8">
    <location>
        <begin position="1365"/>
        <end position="1374"/>
    </location>
</feature>
<evidence type="ECO:0000256" key="3">
    <source>
        <dbReference type="ARBA" id="ARBA00022776"/>
    </source>
</evidence>
<feature type="compositionally biased region" description="Low complexity" evidence="8">
    <location>
        <begin position="2428"/>
        <end position="2445"/>
    </location>
</feature>
<keyword evidence="4" id="KW-0226">DNA condensation</keyword>
<evidence type="ECO:0000256" key="1">
    <source>
        <dbReference type="ARBA" id="ARBA00004123"/>
    </source>
</evidence>
<dbReference type="InterPro" id="IPR043136">
    <property type="entry name" value="B30.2/SPRY_sf"/>
</dbReference>
<feature type="region of interest" description="Disordered" evidence="8">
    <location>
        <begin position="923"/>
        <end position="949"/>
    </location>
</feature>
<feature type="compositionally biased region" description="Low complexity" evidence="8">
    <location>
        <begin position="1887"/>
        <end position="1897"/>
    </location>
</feature>
<dbReference type="PROSITE" id="PS50188">
    <property type="entry name" value="B302_SPRY"/>
    <property type="match status" value="1"/>
</dbReference>
<protein>
    <submittedName>
        <fullName evidence="10">Non-SMC condensin II complex subunit D3 L homeolog</fullName>
    </submittedName>
</protein>
<feature type="region of interest" description="Disordered" evidence="8">
    <location>
        <begin position="143"/>
        <end position="164"/>
    </location>
</feature>
<dbReference type="InterPro" id="IPR032682">
    <property type="entry name" value="Cnd1_C"/>
</dbReference>
<feature type="region of interest" description="Disordered" evidence="8">
    <location>
        <begin position="2418"/>
        <end position="2509"/>
    </location>
</feature>
<feature type="compositionally biased region" description="Acidic residues" evidence="8">
    <location>
        <begin position="794"/>
        <end position="803"/>
    </location>
</feature>
<feature type="region of interest" description="Disordered" evidence="8">
    <location>
        <begin position="283"/>
        <end position="432"/>
    </location>
</feature>
<reference evidence="10" key="1">
    <citation type="journal article" date="2022" name="bioRxiv">
        <title>Genomics of Preaxostyla Flagellates Illuminates Evolutionary Transitions and the Path Towards Mitochondrial Loss.</title>
        <authorList>
            <person name="Novak L.V.F."/>
            <person name="Treitli S.C."/>
            <person name="Pyrih J."/>
            <person name="Halakuc P."/>
            <person name="Pipaliya S.V."/>
            <person name="Vacek V."/>
            <person name="Brzon O."/>
            <person name="Soukal P."/>
            <person name="Eme L."/>
            <person name="Dacks J.B."/>
            <person name="Karnkowska A."/>
            <person name="Elias M."/>
            <person name="Hampl V."/>
        </authorList>
    </citation>
    <scope>NUCLEOTIDE SEQUENCE</scope>
    <source>
        <strain evidence="10">RCP-MX</strain>
    </source>
</reference>
<dbReference type="PANTHER" id="PTHR14222">
    <property type="entry name" value="CONDENSIN"/>
    <property type="match status" value="1"/>
</dbReference>
<evidence type="ECO:0000256" key="5">
    <source>
        <dbReference type="ARBA" id="ARBA00023242"/>
    </source>
</evidence>
<evidence type="ECO:0000256" key="6">
    <source>
        <dbReference type="ARBA" id="ARBA00023306"/>
    </source>
</evidence>
<feature type="region of interest" description="Disordered" evidence="8">
    <location>
        <begin position="760"/>
        <end position="826"/>
    </location>
</feature>
<dbReference type="Gene3D" id="1.25.10.10">
    <property type="entry name" value="Leucine-rich Repeat Variant"/>
    <property type="match status" value="1"/>
</dbReference>
<feature type="compositionally biased region" description="Acidic residues" evidence="8">
    <location>
        <begin position="2047"/>
        <end position="2059"/>
    </location>
</feature>
<feature type="compositionally biased region" description="Pro residues" evidence="8">
    <location>
        <begin position="1057"/>
        <end position="1077"/>
    </location>
</feature>
<dbReference type="Gene3D" id="2.60.120.920">
    <property type="match status" value="1"/>
</dbReference>
<accession>A0ABQ8V0W3</accession>
<feature type="compositionally biased region" description="Acidic residues" evidence="8">
    <location>
        <begin position="344"/>
        <end position="361"/>
    </location>
</feature>
<dbReference type="InterPro" id="IPR016024">
    <property type="entry name" value="ARM-type_fold"/>
</dbReference>
<evidence type="ECO:0000256" key="2">
    <source>
        <dbReference type="ARBA" id="ARBA00022618"/>
    </source>
</evidence>
<comment type="caution">
    <text evidence="10">The sequence shown here is derived from an EMBL/GenBank/DDBJ whole genome shotgun (WGS) entry which is preliminary data.</text>
</comment>
<dbReference type="InterPro" id="IPR026971">
    <property type="entry name" value="CND1/NCAPD3"/>
</dbReference>
<keyword evidence="3" id="KW-0498">Mitosis</keyword>
<dbReference type="InterPro" id="IPR011989">
    <property type="entry name" value="ARM-like"/>
</dbReference>
<feature type="domain" description="B30.2/SPRY" evidence="9">
    <location>
        <begin position="2444"/>
        <end position="2655"/>
    </location>
</feature>
<gene>
    <name evidence="10" type="ORF">PAPYR_733</name>
</gene>
<feature type="coiled-coil region" evidence="7">
    <location>
        <begin position="2290"/>
        <end position="2359"/>
    </location>
</feature>
<proteinExistence type="predicted"/>
<feature type="region of interest" description="Disordered" evidence="8">
    <location>
        <begin position="1277"/>
        <end position="1302"/>
    </location>
</feature>
<feature type="compositionally biased region" description="Pro residues" evidence="8">
    <location>
        <begin position="2496"/>
        <end position="2509"/>
    </location>
</feature>
<feature type="compositionally biased region" description="Polar residues" evidence="8">
    <location>
        <begin position="2473"/>
        <end position="2483"/>
    </location>
</feature>
<evidence type="ECO:0000256" key="4">
    <source>
        <dbReference type="ARBA" id="ARBA00023067"/>
    </source>
</evidence>
<evidence type="ECO:0000313" key="10">
    <source>
        <dbReference type="EMBL" id="KAJ4462720.1"/>
    </source>
</evidence>
<dbReference type="Pfam" id="PF12717">
    <property type="entry name" value="Cnd1"/>
    <property type="match status" value="1"/>
</dbReference>
<keyword evidence="2" id="KW-0132">Cell division</keyword>
<evidence type="ECO:0000259" key="9">
    <source>
        <dbReference type="PROSITE" id="PS50188"/>
    </source>
</evidence>
<feature type="region of interest" description="Disordered" evidence="8">
    <location>
        <begin position="1918"/>
        <end position="2138"/>
    </location>
</feature>
<feature type="compositionally biased region" description="Low complexity" evidence="8">
    <location>
        <begin position="804"/>
        <end position="826"/>
    </location>
</feature>
<keyword evidence="7" id="KW-0175">Coiled coil</keyword>
<feature type="compositionally biased region" description="Low complexity" evidence="8">
    <location>
        <begin position="1792"/>
        <end position="1830"/>
    </location>
</feature>
<evidence type="ECO:0000256" key="8">
    <source>
        <dbReference type="SAM" id="MobiDB-lite"/>
    </source>
</evidence>
<feature type="compositionally biased region" description="Low complexity" evidence="8">
    <location>
        <begin position="2021"/>
        <end position="2046"/>
    </location>
</feature>
<evidence type="ECO:0000256" key="7">
    <source>
        <dbReference type="SAM" id="Coils"/>
    </source>
</evidence>
<feature type="region of interest" description="Disordered" evidence="8">
    <location>
        <begin position="1565"/>
        <end position="1626"/>
    </location>
</feature>
<dbReference type="SUPFAM" id="SSF48371">
    <property type="entry name" value="ARM repeat"/>
    <property type="match status" value="2"/>
</dbReference>
<feature type="compositionally biased region" description="Acidic residues" evidence="8">
    <location>
        <begin position="386"/>
        <end position="404"/>
    </location>
</feature>